<feature type="modified residue" description="4-aspartylphosphate" evidence="7">
    <location>
        <position position="401"/>
    </location>
</feature>
<name>A0A2T4JUB1_9RHOB</name>
<dbReference type="InterPro" id="IPR050736">
    <property type="entry name" value="Sensor_HK_Regulatory"/>
</dbReference>
<evidence type="ECO:0000256" key="8">
    <source>
        <dbReference type="SAM" id="Coils"/>
    </source>
</evidence>
<evidence type="ECO:0000256" key="1">
    <source>
        <dbReference type="ARBA" id="ARBA00000085"/>
    </source>
</evidence>
<dbReference type="InterPro" id="IPR003661">
    <property type="entry name" value="HisK_dim/P_dom"/>
</dbReference>
<gene>
    <name evidence="11" type="ORF">C5F48_12030</name>
</gene>
<keyword evidence="5 11" id="KW-0418">Kinase</keyword>
<evidence type="ECO:0000256" key="4">
    <source>
        <dbReference type="ARBA" id="ARBA00022679"/>
    </source>
</evidence>
<dbReference type="PRINTS" id="PR00344">
    <property type="entry name" value="BCTRLSENSOR"/>
</dbReference>
<dbReference type="SMART" id="SM00388">
    <property type="entry name" value="HisKA"/>
    <property type="match status" value="1"/>
</dbReference>
<dbReference type="InterPro" id="IPR036890">
    <property type="entry name" value="HATPase_C_sf"/>
</dbReference>
<dbReference type="Pfam" id="PF00512">
    <property type="entry name" value="HisKA"/>
    <property type="match status" value="1"/>
</dbReference>
<dbReference type="SUPFAM" id="SSF52172">
    <property type="entry name" value="CheY-like"/>
    <property type="match status" value="1"/>
</dbReference>
<evidence type="ECO:0000256" key="7">
    <source>
        <dbReference type="PROSITE-ProRule" id="PRU00169"/>
    </source>
</evidence>
<dbReference type="PROSITE" id="PS50109">
    <property type="entry name" value="HIS_KIN"/>
    <property type="match status" value="1"/>
</dbReference>
<dbReference type="Gene3D" id="3.30.565.10">
    <property type="entry name" value="Histidine kinase-like ATPase, C-terminal domain"/>
    <property type="match status" value="1"/>
</dbReference>
<dbReference type="PROSITE" id="PS50110">
    <property type="entry name" value="RESPONSE_REGULATORY"/>
    <property type="match status" value="1"/>
</dbReference>
<sequence length="479" mass="52339">MLRDEDSLERRIEKLTRINEALIERIDRADSARGSTYMLFQTAAVLEQEVLARNRDLETALAHLGEINRELALARETADEANRSKSRFLRAASHDLLQPLSAAKLFLSHLAEVATEPLQADLVGRIGNAFDSTEELIKALLEISRLDSVRLDVASERVSLGRLFQKLAVDFHGAAEAKGLDLRFVISSATVMSSPVFLRRIAQNLVSNAIKYTASGRVLVGARREGTDVWLEVHDTGPGIAEEDQERIFNEFERLSPEGEAQGTGLGLSIVRRACLRLDHEVALRSAPGRGACFRVRLPLALDVPGALACGAEPAATSGAVQRIAGAPEPLPGTEALRGAETAQALAGRRVMVVENDSAMRDAYVLLLRRWGMQVMQAEGTEAAVAVLRDAFVLPEVLVTDYRLDRGDTGVQTIAALRRRLGPRLPAVLVTAEREPFLAVEAQRLDAALLEKPVAEADLRATLLRLLEKRRLRGRAAAE</sequence>
<dbReference type="OrthoDB" id="9764438at2"/>
<dbReference type="InterPro" id="IPR011006">
    <property type="entry name" value="CheY-like_superfamily"/>
</dbReference>
<keyword evidence="12" id="KW-1185">Reference proteome</keyword>
<comment type="caution">
    <text evidence="11">The sequence shown here is derived from an EMBL/GenBank/DDBJ whole genome shotgun (WGS) entry which is preliminary data.</text>
</comment>
<feature type="domain" description="Histidine kinase" evidence="9">
    <location>
        <begin position="91"/>
        <end position="302"/>
    </location>
</feature>
<dbReference type="InterPro" id="IPR005467">
    <property type="entry name" value="His_kinase_dom"/>
</dbReference>
<dbReference type="PANTHER" id="PTHR43711:SF1">
    <property type="entry name" value="HISTIDINE KINASE 1"/>
    <property type="match status" value="1"/>
</dbReference>
<dbReference type="Pfam" id="PF00072">
    <property type="entry name" value="Response_reg"/>
    <property type="match status" value="1"/>
</dbReference>
<dbReference type="InterPro" id="IPR004358">
    <property type="entry name" value="Sig_transdc_His_kin-like_C"/>
</dbReference>
<feature type="coiled-coil region" evidence="8">
    <location>
        <begin position="5"/>
        <end position="32"/>
    </location>
</feature>
<dbReference type="Gene3D" id="1.10.287.130">
    <property type="match status" value="1"/>
</dbReference>
<keyword evidence="6" id="KW-0902">Two-component regulatory system</keyword>
<dbReference type="RefSeq" id="WP_107664159.1">
    <property type="nucleotide sequence ID" value="NZ_PZKG01000049.1"/>
</dbReference>
<evidence type="ECO:0000313" key="11">
    <source>
        <dbReference type="EMBL" id="PTE21484.1"/>
    </source>
</evidence>
<dbReference type="SMART" id="SM00387">
    <property type="entry name" value="HATPase_c"/>
    <property type="match status" value="1"/>
</dbReference>
<reference evidence="11 12" key="1">
    <citation type="submission" date="2018-03" db="EMBL/GenBank/DDBJ databases">
        <title>Cereibacter changlensis.</title>
        <authorList>
            <person name="Meyer T.E."/>
            <person name="Miller S."/>
            <person name="Lodha T."/>
            <person name="Gandham S."/>
            <person name="Chintalapati S."/>
            <person name="Chintalapati V.R."/>
        </authorList>
    </citation>
    <scope>NUCLEOTIDE SEQUENCE [LARGE SCALE GENOMIC DNA]</scope>
    <source>
        <strain evidence="11 12">JA139</strain>
    </source>
</reference>
<evidence type="ECO:0000256" key="2">
    <source>
        <dbReference type="ARBA" id="ARBA00012438"/>
    </source>
</evidence>
<dbReference type="GO" id="GO:0000155">
    <property type="term" value="F:phosphorelay sensor kinase activity"/>
    <property type="evidence" value="ECO:0007669"/>
    <property type="project" value="InterPro"/>
</dbReference>
<evidence type="ECO:0000256" key="5">
    <source>
        <dbReference type="ARBA" id="ARBA00022777"/>
    </source>
</evidence>
<dbReference type="AlphaFoldDB" id="A0A2T4JUB1"/>
<proteinExistence type="predicted"/>
<dbReference type="Proteomes" id="UP000241010">
    <property type="component" value="Unassembled WGS sequence"/>
</dbReference>
<accession>A0A2T4JUB1</accession>
<keyword evidence="3 7" id="KW-0597">Phosphoprotein</keyword>
<organism evidence="11 12">
    <name type="scientific">Cereibacter changlensis JA139</name>
    <dbReference type="NCBI Taxonomy" id="1188249"/>
    <lineage>
        <taxon>Bacteria</taxon>
        <taxon>Pseudomonadati</taxon>
        <taxon>Pseudomonadota</taxon>
        <taxon>Alphaproteobacteria</taxon>
        <taxon>Rhodobacterales</taxon>
        <taxon>Paracoccaceae</taxon>
        <taxon>Cereibacter</taxon>
    </lineage>
</organism>
<dbReference type="InterPro" id="IPR003594">
    <property type="entry name" value="HATPase_dom"/>
</dbReference>
<dbReference type="SUPFAM" id="SSF47384">
    <property type="entry name" value="Homodimeric domain of signal transducing histidine kinase"/>
    <property type="match status" value="1"/>
</dbReference>
<keyword evidence="4" id="KW-0808">Transferase</keyword>
<comment type="catalytic activity">
    <reaction evidence="1">
        <text>ATP + protein L-histidine = ADP + protein N-phospho-L-histidine.</text>
        <dbReference type="EC" id="2.7.13.3"/>
    </reaction>
</comment>
<keyword evidence="8" id="KW-0175">Coiled coil</keyword>
<evidence type="ECO:0000256" key="6">
    <source>
        <dbReference type="ARBA" id="ARBA00023012"/>
    </source>
</evidence>
<dbReference type="InterPro" id="IPR036097">
    <property type="entry name" value="HisK_dim/P_sf"/>
</dbReference>
<evidence type="ECO:0000259" key="10">
    <source>
        <dbReference type="PROSITE" id="PS50110"/>
    </source>
</evidence>
<dbReference type="EC" id="2.7.13.3" evidence="2"/>
<feature type="domain" description="Response regulatory" evidence="10">
    <location>
        <begin position="350"/>
        <end position="467"/>
    </location>
</feature>
<evidence type="ECO:0000256" key="3">
    <source>
        <dbReference type="ARBA" id="ARBA00022553"/>
    </source>
</evidence>
<evidence type="ECO:0000313" key="12">
    <source>
        <dbReference type="Proteomes" id="UP000241010"/>
    </source>
</evidence>
<dbReference type="Pfam" id="PF02518">
    <property type="entry name" value="HATPase_c"/>
    <property type="match status" value="1"/>
</dbReference>
<dbReference type="PANTHER" id="PTHR43711">
    <property type="entry name" value="TWO-COMPONENT HISTIDINE KINASE"/>
    <property type="match status" value="1"/>
</dbReference>
<dbReference type="FunFam" id="3.30.565.10:FF:000049">
    <property type="entry name" value="Two-component sensor histidine kinase"/>
    <property type="match status" value="1"/>
</dbReference>
<dbReference type="CDD" id="cd00082">
    <property type="entry name" value="HisKA"/>
    <property type="match status" value="1"/>
</dbReference>
<evidence type="ECO:0000259" key="9">
    <source>
        <dbReference type="PROSITE" id="PS50109"/>
    </source>
</evidence>
<dbReference type="InterPro" id="IPR001789">
    <property type="entry name" value="Sig_transdc_resp-reg_receiver"/>
</dbReference>
<protein>
    <recommendedName>
        <fullName evidence="2">histidine kinase</fullName>
        <ecNumber evidence="2">2.7.13.3</ecNumber>
    </recommendedName>
</protein>
<dbReference type="Gene3D" id="3.40.50.2300">
    <property type="match status" value="1"/>
</dbReference>
<dbReference type="CDD" id="cd00075">
    <property type="entry name" value="HATPase"/>
    <property type="match status" value="1"/>
</dbReference>
<dbReference type="SMART" id="SM00448">
    <property type="entry name" value="REC"/>
    <property type="match status" value="1"/>
</dbReference>
<dbReference type="EMBL" id="PZKG01000049">
    <property type="protein sequence ID" value="PTE21484.1"/>
    <property type="molecule type" value="Genomic_DNA"/>
</dbReference>
<dbReference type="SUPFAM" id="SSF55874">
    <property type="entry name" value="ATPase domain of HSP90 chaperone/DNA topoisomerase II/histidine kinase"/>
    <property type="match status" value="1"/>
</dbReference>